<organism evidence="1 2">
    <name type="scientific">Pyropia yezoensis</name>
    <name type="common">Susabi-nori</name>
    <name type="synonym">Porphyra yezoensis</name>
    <dbReference type="NCBI Taxonomy" id="2788"/>
    <lineage>
        <taxon>Eukaryota</taxon>
        <taxon>Rhodophyta</taxon>
        <taxon>Bangiophyceae</taxon>
        <taxon>Bangiales</taxon>
        <taxon>Bangiaceae</taxon>
        <taxon>Pyropia</taxon>
    </lineage>
</organism>
<dbReference type="Proteomes" id="UP000798662">
    <property type="component" value="Chromosome 2"/>
</dbReference>
<sequence>MVRATAKPRAAVAGVATLPSPAAFLAPPSVLARPGSHRPWSHSTRLPSSAAARSLRLTPTRPSHAARLLPIMAEGGGEAPPAPSSPSAPADVPAAAGGVSQLTGPARARQEEKVRKALSEAERLKQLAAEARLEAERATLIAERKRLEMERSRLAKAKALAAAAAAADPSTEPGAPLPPTATTHLPATAPAEEASDANAEDPEKQSELRGVAKFPSVLAAQLEAMGVELPSVTEETIATLKDKVISMDVFFVTGVDRSLFAERVVFTGNLRTSPEEALRLLNEAVEEVGLATTIRLFILSEEAARDVGGSGGGSVIDLGRSSGTNAVRGGGNAMDIEDEPEGEFNRPCIVALPYSDKPDVSGLRPSVVAVCCLLVAAVSTGSYGISAFAASAGFADAINAGDLSVLSRTVPMSVATAAIAVVHEVSHRVVAAVRGVKLGPPFFVPSLQVGNYGSVTPFADFPPTRSHMLDVALAGPIAGFVASAACLVAGLALTASASAAGASVGVGGFGAGDSALSLFPVVPAALFRASALGGTIVNALLPGGVVGVDGLVSVHPFVLAGFTGLLANALNALPIGRLDGGRAVLAAFGRITASAVGSVSLTLLGVATVFGDSPLLLAWLLFVLFLQRDDDVPCLNEVTEPSTARTVAALVMLVVAVAVLLPMPVAVPLAAITDQL</sequence>
<keyword evidence="2" id="KW-1185">Reference proteome</keyword>
<comment type="caution">
    <text evidence="1">The sequence shown here is derived from an EMBL/GenBank/DDBJ whole genome shotgun (WGS) entry which is preliminary data.</text>
</comment>
<evidence type="ECO:0000313" key="2">
    <source>
        <dbReference type="Proteomes" id="UP000798662"/>
    </source>
</evidence>
<reference evidence="1" key="1">
    <citation type="submission" date="2019-11" db="EMBL/GenBank/DDBJ databases">
        <title>Nori genome reveals adaptations in red seaweeds to the harsh intertidal environment.</title>
        <authorList>
            <person name="Wang D."/>
            <person name="Mao Y."/>
        </authorList>
    </citation>
    <scope>NUCLEOTIDE SEQUENCE</scope>
    <source>
        <tissue evidence="1">Gametophyte</tissue>
    </source>
</reference>
<proteinExistence type="predicted"/>
<evidence type="ECO:0000313" key="1">
    <source>
        <dbReference type="EMBL" id="KAK1863441.1"/>
    </source>
</evidence>
<gene>
    <name evidence="1" type="ORF">I4F81_005997</name>
</gene>
<protein>
    <submittedName>
        <fullName evidence="1">Uncharacterized protein</fullName>
    </submittedName>
</protein>
<accession>A0ACC3C0G4</accession>
<dbReference type="EMBL" id="CM020619">
    <property type="protein sequence ID" value="KAK1863441.1"/>
    <property type="molecule type" value="Genomic_DNA"/>
</dbReference>
<name>A0ACC3C0G4_PYRYE</name>